<reference evidence="1 2" key="1">
    <citation type="submission" date="2019-04" db="EMBL/GenBank/DDBJ databases">
        <authorList>
            <person name="Feng G."/>
            <person name="Zhang J."/>
            <person name="Zhu H."/>
        </authorList>
    </citation>
    <scope>NUCLEOTIDE SEQUENCE [LARGE SCALE GENOMIC DNA]</scope>
    <source>
        <strain evidence="1 2">JCM 17223</strain>
    </source>
</reference>
<organism evidence="1 2">
    <name type="scientific">Hymenobacter elongatus</name>
    <dbReference type="NCBI Taxonomy" id="877208"/>
    <lineage>
        <taxon>Bacteria</taxon>
        <taxon>Pseudomonadati</taxon>
        <taxon>Bacteroidota</taxon>
        <taxon>Cytophagia</taxon>
        <taxon>Cytophagales</taxon>
        <taxon>Hymenobacteraceae</taxon>
        <taxon>Hymenobacter</taxon>
    </lineage>
</organism>
<evidence type="ECO:0000313" key="1">
    <source>
        <dbReference type="EMBL" id="TGE18306.1"/>
    </source>
</evidence>
<accession>A0A4Z0PN21</accession>
<dbReference type="OrthoDB" id="980982at2"/>
<dbReference type="Proteomes" id="UP000297739">
    <property type="component" value="Unassembled WGS sequence"/>
</dbReference>
<dbReference type="RefSeq" id="WP_135496668.1">
    <property type="nucleotide sequence ID" value="NZ_SRLD01000007.1"/>
</dbReference>
<name>A0A4Z0PN21_9BACT</name>
<gene>
    <name evidence="1" type="ORF">E5J99_05215</name>
</gene>
<dbReference type="AlphaFoldDB" id="A0A4Z0PN21"/>
<evidence type="ECO:0000313" key="2">
    <source>
        <dbReference type="Proteomes" id="UP000297739"/>
    </source>
</evidence>
<proteinExistence type="predicted"/>
<dbReference type="EMBL" id="SRLD01000007">
    <property type="protein sequence ID" value="TGE18306.1"/>
    <property type="molecule type" value="Genomic_DNA"/>
</dbReference>
<sequence length="191" mass="20983">MTTSSTLTLGTTALLAGVATLLTSCLEAPNYPTTPRIDFKELKVDRYNFGGGQTPIDTVRVTIDFTDGDGDLGLDVIGDKEPPYNPTKPDGTYNRTTHNYFITPYRRKTPTAEFEAVVENDMGGKNSRFPPLYSPDAKPGPLKGTLTLDIPYDLGVPFRPGEEVRFEVSIMDRALNESNTITTPSYIVQKP</sequence>
<comment type="caution">
    <text evidence="1">The sequence shown here is derived from an EMBL/GenBank/DDBJ whole genome shotgun (WGS) entry which is preliminary data.</text>
</comment>
<protein>
    <submittedName>
        <fullName evidence="1">Uncharacterized protein</fullName>
    </submittedName>
</protein>
<keyword evidence="2" id="KW-1185">Reference proteome</keyword>